<evidence type="ECO:0008006" key="3">
    <source>
        <dbReference type="Google" id="ProtNLM"/>
    </source>
</evidence>
<dbReference type="SUPFAM" id="SSF141562">
    <property type="entry name" value="At5g01610-like"/>
    <property type="match status" value="1"/>
</dbReference>
<keyword evidence="2" id="KW-1185">Reference proteome</keyword>
<name>A0A8K0DPI2_9ROSA</name>
<evidence type="ECO:0000313" key="1">
    <source>
        <dbReference type="EMBL" id="KAF3431535.1"/>
    </source>
</evidence>
<sequence>MEKALTKVSSLKVGSSWISKKAKEEFSNISEDITTFSNTVEEKAKWIFNKLKGKPVKGLPELLREYNLPPGLFPSNITCYEFDETKAKLVVYLPSPCEVSFKDSSVIRYATRVKAILLRGKLTGIEGMKTKVLVWVKVTCVAVETSKSDKVWFTAGVKKSRLKDAYITPRDSVRVEEF</sequence>
<organism evidence="1 2">
    <name type="scientific">Rhamnella rubrinervis</name>
    <dbReference type="NCBI Taxonomy" id="2594499"/>
    <lineage>
        <taxon>Eukaryota</taxon>
        <taxon>Viridiplantae</taxon>
        <taxon>Streptophyta</taxon>
        <taxon>Embryophyta</taxon>
        <taxon>Tracheophyta</taxon>
        <taxon>Spermatophyta</taxon>
        <taxon>Magnoliopsida</taxon>
        <taxon>eudicotyledons</taxon>
        <taxon>Gunneridae</taxon>
        <taxon>Pentapetalae</taxon>
        <taxon>rosids</taxon>
        <taxon>fabids</taxon>
        <taxon>Rosales</taxon>
        <taxon>Rhamnaceae</taxon>
        <taxon>rhamnoid group</taxon>
        <taxon>Rhamneae</taxon>
        <taxon>Rhamnella</taxon>
    </lineage>
</organism>
<dbReference type="InterPro" id="IPR007493">
    <property type="entry name" value="DUF538"/>
</dbReference>
<dbReference type="EMBL" id="VOIH02000012">
    <property type="protein sequence ID" value="KAF3431535.1"/>
    <property type="molecule type" value="Genomic_DNA"/>
</dbReference>
<reference evidence="1" key="1">
    <citation type="submission" date="2020-03" db="EMBL/GenBank/DDBJ databases">
        <title>A high-quality chromosome-level genome assembly of a woody plant with both climbing and erect habits, Rhamnella rubrinervis.</title>
        <authorList>
            <person name="Lu Z."/>
            <person name="Yang Y."/>
            <person name="Zhu X."/>
            <person name="Sun Y."/>
        </authorList>
    </citation>
    <scope>NUCLEOTIDE SEQUENCE</scope>
    <source>
        <strain evidence="1">BYM</strain>
        <tissue evidence="1">Leaf</tissue>
    </source>
</reference>
<dbReference type="Pfam" id="PF04398">
    <property type="entry name" value="DUF538"/>
    <property type="match status" value="1"/>
</dbReference>
<dbReference type="Gene3D" id="2.30.240.10">
    <property type="entry name" value="At5g01610-like"/>
    <property type="match status" value="1"/>
</dbReference>
<dbReference type="AlphaFoldDB" id="A0A8K0DPI2"/>
<proteinExistence type="predicted"/>
<accession>A0A8K0DPI2</accession>
<gene>
    <name evidence="1" type="ORF">FNV43_RR26266</name>
</gene>
<comment type="caution">
    <text evidence="1">The sequence shown here is derived from an EMBL/GenBank/DDBJ whole genome shotgun (WGS) entry which is preliminary data.</text>
</comment>
<evidence type="ECO:0000313" key="2">
    <source>
        <dbReference type="Proteomes" id="UP000796880"/>
    </source>
</evidence>
<protein>
    <recommendedName>
        <fullName evidence="3">DUF538 family protein</fullName>
    </recommendedName>
</protein>
<dbReference type="InterPro" id="IPR036758">
    <property type="entry name" value="At5g01610-like"/>
</dbReference>
<dbReference type="PANTHER" id="PTHR31676:SF0">
    <property type="entry name" value="OS03G0210500 PROTEIN"/>
    <property type="match status" value="1"/>
</dbReference>
<dbReference type="OrthoDB" id="1901318at2759"/>
<dbReference type="Proteomes" id="UP000796880">
    <property type="component" value="Unassembled WGS sequence"/>
</dbReference>
<dbReference type="PANTHER" id="PTHR31676">
    <property type="entry name" value="T31J12.3 PROTEIN-RELATED"/>
    <property type="match status" value="1"/>
</dbReference>